<keyword evidence="2" id="KW-0645">Protease</keyword>
<comment type="catalytic activity">
    <reaction evidence="9">
        <text>ATP + H2O = ADP + phosphate + H(+)</text>
        <dbReference type="Rhea" id="RHEA:13065"/>
        <dbReference type="ChEBI" id="CHEBI:15377"/>
        <dbReference type="ChEBI" id="CHEBI:15378"/>
        <dbReference type="ChEBI" id="CHEBI:30616"/>
        <dbReference type="ChEBI" id="CHEBI:43474"/>
        <dbReference type="ChEBI" id="CHEBI:456216"/>
        <dbReference type="EC" id="5.6.2.3"/>
    </reaction>
</comment>
<dbReference type="InterPro" id="IPR010399">
    <property type="entry name" value="Tify_dom"/>
</dbReference>
<keyword evidence="6" id="KW-0832">Ubl conjugation</keyword>
<comment type="similarity">
    <text evidence="9">Belongs to the helicase family.</text>
</comment>
<comment type="similarity">
    <text evidence="1">Belongs to the peptidase C48 family.</text>
</comment>
<reference evidence="13" key="1">
    <citation type="journal article" date="2018" name="Nat. Genet.">
        <title>Extensive intraspecific gene order and gene structural variations between Mo17 and other maize genomes.</title>
        <authorList>
            <person name="Sun S."/>
            <person name="Zhou Y."/>
            <person name="Chen J."/>
            <person name="Shi J."/>
            <person name="Zhao H."/>
            <person name="Zhao H."/>
            <person name="Song W."/>
            <person name="Zhang M."/>
            <person name="Cui Y."/>
            <person name="Dong X."/>
            <person name="Liu H."/>
            <person name="Ma X."/>
            <person name="Jiao Y."/>
            <person name="Wang B."/>
            <person name="Wei X."/>
            <person name="Stein J.C."/>
            <person name="Glaubitz J.C."/>
            <person name="Lu F."/>
            <person name="Yu G."/>
            <person name="Liang C."/>
            <person name="Fengler K."/>
            <person name="Li B."/>
            <person name="Rafalski A."/>
            <person name="Schnable P.S."/>
            <person name="Ware D.H."/>
            <person name="Buckler E.S."/>
            <person name="Lai J."/>
        </authorList>
    </citation>
    <scope>NUCLEOTIDE SEQUENCE [LARGE SCALE GENOMIC DNA]</scope>
    <source>
        <tissue evidence="13">Seedling</tissue>
    </source>
</reference>
<dbReference type="PROSITE" id="PS51375">
    <property type="entry name" value="PPR"/>
    <property type="match status" value="8"/>
</dbReference>
<feature type="repeat" description="PPR" evidence="8">
    <location>
        <begin position="3134"/>
        <end position="3164"/>
    </location>
</feature>
<feature type="repeat" description="PPR" evidence="8">
    <location>
        <begin position="2853"/>
        <end position="2887"/>
    </location>
</feature>
<dbReference type="GO" id="GO:0005524">
    <property type="term" value="F:ATP binding"/>
    <property type="evidence" value="ECO:0007669"/>
    <property type="project" value="UniProtKB-KW"/>
</dbReference>
<dbReference type="PANTHER" id="PTHR10492">
    <property type="match status" value="1"/>
</dbReference>
<evidence type="ECO:0000256" key="4">
    <source>
        <dbReference type="ARBA" id="ARBA00022801"/>
    </source>
</evidence>
<dbReference type="InterPro" id="IPR018467">
    <property type="entry name" value="CCT_CS"/>
</dbReference>
<protein>
    <recommendedName>
        <fullName evidence="9">ATP-dependent DNA helicase</fullName>
        <ecNumber evidence="9">5.6.2.3</ecNumber>
    </recommendedName>
</protein>
<dbReference type="Pfam" id="PF06200">
    <property type="entry name" value="tify"/>
    <property type="match status" value="1"/>
</dbReference>
<keyword evidence="4 9" id="KW-0378">Hydrolase</keyword>
<evidence type="ECO:0000256" key="10">
    <source>
        <dbReference type="SAM" id="MobiDB-lite"/>
    </source>
</evidence>
<dbReference type="InterPro" id="IPR038765">
    <property type="entry name" value="Papain-like_cys_pep_sf"/>
</dbReference>
<dbReference type="GO" id="GO:0006310">
    <property type="term" value="P:DNA recombination"/>
    <property type="evidence" value="ECO:0007669"/>
    <property type="project" value="UniProtKB-KW"/>
</dbReference>
<keyword evidence="5" id="KW-1184">Jasmonic acid signaling pathway</keyword>
<dbReference type="Pfam" id="PF21530">
    <property type="entry name" value="Pif1_2B_dom"/>
    <property type="match status" value="1"/>
</dbReference>
<organism evidence="13">
    <name type="scientific">Zea mays</name>
    <name type="common">Maize</name>
    <dbReference type="NCBI Taxonomy" id="4577"/>
    <lineage>
        <taxon>Eukaryota</taxon>
        <taxon>Viridiplantae</taxon>
        <taxon>Streptophyta</taxon>
        <taxon>Embryophyta</taxon>
        <taxon>Tracheophyta</taxon>
        <taxon>Spermatophyta</taxon>
        <taxon>Magnoliopsida</taxon>
        <taxon>Liliopsida</taxon>
        <taxon>Poales</taxon>
        <taxon>Poaceae</taxon>
        <taxon>PACMAD clade</taxon>
        <taxon>Panicoideae</taxon>
        <taxon>Andropogonodae</taxon>
        <taxon>Andropogoneae</taxon>
        <taxon>Tripsacinae</taxon>
        <taxon>Zea</taxon>
    </lineage>
</organism>
<feature type="compositionally biased region" description="Polar residues" evidence="10">
    <location>
        <begin position="364"/>
        <end position="374"/>
    </location>
</feature>
<dbReference type="GO" id="GO:0006508">
    <property type="term" value="P:proteolysis"/>
    <property type="evidence" value="ECO:0007669"/>
    <property type="project" value="UniProtKB-KW"/>
</dbReference>
<evidence type="ECO:0000256" key="2">
    <source>
        <dbReference type="ARBA" id="ARBA00022670"/>
    </source>
</evidence>
<comment type="cofactor">
    <cofactor evidence="9">
        <name>Mg(2+)</name>
        <dbReference type="ChEBI" id="CHEBI:18420"/>
    </cofactor>
</comment>
<dbReference type="Gene3D" id="2.40.50.140">
    <property type="entry name" value="Nucleic acid-binding proteins"/>
    <property type="match status" value="2"/>
</dbReference>
<dbReference type="GO" id="GO:0000723">
    <property type="term" value="P:telomere maintenance"/>
    <property type="evidence" value="ECO:0007669"/>
    <property type="project" value="InterPro"/>
</dbReference>
<dbReference type="InterPro" id="IPR027417">
    <property type="entry name" value="P-loop_NTPase"/>
</dbReference>
<dbReference type="Pfam" id="PF03399">
    <property type="entry name" value="SAC3_GANP"/>
    <property type="match status" value="1"/>
</dbReference>
<dbReference type="InterPro" id="IPR049163">
    <property type="entry name" value="Pif1-like_2B_dom"/>
</dbReference>
<dbReference type="Pfam" id="PF13041">
    <property type="entry name" value="PPR_2"/>
    <property type="match status" value="3"/>
</dbReference>
<dbReference type="InterPro" id="IPR011990">
    <property type="entry name" value="TPR-like_helical_dom_sf"/>
</dbReference>
<feature type="repeat" description="PPR" evidence="8">
    <location>
        <begin position="3064"/>
        <end position="3098"/>
    </location>
</feature>
<dbReference type="InterPro" id="IPR012340">
    <property type="entry name" value="NA-bd_OB-fold"/>
</dbReference>
<name>A0A3L6FP93_MAIZE</name>
<dbReference type="Gene3D" id="3.40.395.10">
    <property type="entry name" value="Adenoviral Proteinase, Chain A"/>
    <property type="match status" value="1"/>
</dbReference>
<evidence type="ECO:0000256" key="8">
    <source>
        <dbReference type="PROSITE-ProRule" id="PRU00708"/>
    </source>
</evidence>
<dbReference type="InterPro" id="IPR005062">
    <property type="entry name" value="SAC3/GANP/THP3_conserved"/>
</dbReference>
<proteinExistence type="inferred from homology"/>
<keyword evidence="9" id="KW-0547">Nucleotide-binding</keyword>
<feature type="region of interest" description="Disordered" evidence="10">
    <location>
        <begin position="364"/>
        <end position="384"/>
    </location>
</feature>
<dbReference type="NCBIfam" id="TIGR00756">
    <property type="entry name" value="PPR"/>
    <property type="match status" value="7"/>
</dbReference>
<dbReference type="Pfam" id="PF12854">
    <property type="entry name" value="PPR_1"/>
    <property type="match status" value="1"/>
</dbReference>
<evidence type="ECO:0000313" key="13">
    <source>
        <dbReference type="EMBL" id="PWZ33517.1"/>
    </source>
</evidence>
<dbReference type="SUPFAM" id="SSF52540">
    <property type="entry name" value="P-loop containing nucleoside triphosphate hydrolases"/>
    <property type="match status" value="2"/>
</dbReference>
<dbReference type="Gene3D" id="1.25.40.990">
    <property type="match status" value="1"/>
</dbReference>
<keyword evidence="9" id="KW-0227">DNA damage</keyword>
<evidence type="ECO:0000256" key="9">
    <source>
        <dbReference type="RuleBase" id="RU363044"/>
    </source>
</evidence>
<keyword evidence="9" id="KW-0347">Helicase</keyword>
<feature type="repeat" description="PPR" evidence="8">
    <location>
        <begin position="2959"/>
        <end position="2993"/>
    </location>
</feature>
<dbReference type="Gene3D" id="3.40.50.300">
    <property type="entry name" value="P-loop containing nucleotide triphosphate hydrolases"/>
    <property type="match status" value="1"/>
</dbReference>
<dbReference type="InterPro" id="IPR025476">
    <property type="entry name" value="Helitron_helicase-like"/>
</dbReference>
<comment type="caution">
    <text evidence="13">The sequence shown here is derived from an EMBL/GenBank/DDBJ whole genome shotgun (WGS) entry which is preliminary data.</text>
</comment>
<dbReference type="Proteomes" id="UP000251960">
    <property type="component" value="Chromosome 3"/>
</dbReference>
<keyword evidence="9" id="KW-0067">ATP-binding</keyword>
<dbReference type="EC" id="5.6.2.3" evidence="9"/>
<dbReference type="GO" id="GO:0016887">
    <property type="term" value="F:ATP hydrolysis activity"/>
    <property type="evidence" value="ECO:0007669"/>
    <property type="project" value="RHEA"/>
</dbReference>
<dbReference type="ExpressionAtlas" id="A0A3L6FP93">
    <property type="expression patterns" value="baseline and differential"/>
</dbReference>
<keyword evidence="3" id="KW-0677">Repeat</keyword>
<evidence type="ECO:0000256" key="7">
    <source>
        <dbReference type="ARBA" id="ARBA00022946"/>
    </source>
</evidence>
<keyword evidence="7" id="KW-0809">Transit peptide</keyword>
<feature type="repeat" description="PPR" evidence="8">
    <location>
        <begin position="2818"/>
        <end position="2852"/>
    </location>
</feature>
<feature type="repeat" description="PPR" evidence="8">
    <location>
        <begin position="3029"/>
        <end position="3063"/>
    </location>
</feature>
<dbReference type="Pfam" id="PF02902">
    <property type="entry name" value="Peptidase_C48"/>
    <property type="match status" value="1"/>
</dbReference>
<evidence type="ECO:0000259" key="11">
    <source>
        <dbReference type="PROSITE" id="PS50600"/>
    </source>
</evidence>
<accession>A0A3L6FP93</accession>
<dbReference type="PROSITE" id="PS50600">
    <property type="entry name" value="ULP_PROTEASE"/>
    <property type="match status" value="1"/>
</dbReference>
<dbReference type="SMART" id="SM00979">
    <property type="entry name" value="TIFY"/>
    <property type="match status" value="1"/>
</dbReference>
<dbReference type="PANTHER" id="PTHR10492:SF92">
    <property type="entry name" value="ATP-DEPENDENT DNA HELICASE"/>
    <property type="match status" value="1"/>
</dbReference>
<dbReference type="Pfam" id="PF09425">
    <property type="entry name" value="Jas_motif"/>
    <property type="match status" value="1"/>
</dbReference>
<feature type="domain" description="Ubiquitin-like protease family profile" evidence="11">
    <location>
        <begin position="1812"/>
        <end position="2004"/>
    </location>
</feature>
<dbReference type="Pfam" id="PF14214">
    <property type="entry name" value="Helitron_like_N"/>
    <property type="match status" value="1"/>
</dbReference>
<dbReference type="Gene3D" id="1.25.40.10">
    <property type="entry name" value="Tetratricopeptide repeat domain"/>
    <property type="match status" value="3"/>
</dbReference>
<dbReference type="InterPro" id="IPR002885">
    <property type="entry name" value="PPR_rpt"/>
</dbReference>
<feature type="repeat" description="PPR" evidence="8">
    <location>
        <begin position="2994"/>
        <end position="3028"/>
    </location>
</feature>
<dbReference type="GO" id="GO:0008234">
    <property type="term" value="F:cysteine-type peptidase activity"/>
    <property type="evidence" value="ECO:0007669"/>
    <property type="project" value="InterPro"/>
</dbReference>
<keyword evidence="9" id="KW-0234">DNA repair</keyword>
<dbReference type="PROSITE" id="PS51320">
    <property type="entry name" value="TIFY"/>
    <property type="match status" value="1"/>
</dbReference>
<evidence type="ECO:0000256" key="3">
    <source>
        <dbReference type="ARBA" id="ARBA00022737"/>
    </source>
</evidence>
<evidence type="ECO:0000256" key="5">
    <source>
        <dbReference type="ARBA" id="ARBA00022819"/>
    </source>
</evidence>
<dbReference type="Pfam" id="PF13812">
    <property type="entry name" value="PPR_3"/>
    <property type="match status" value="1"/>
</dbReference>
<sequence>MHIFLSFRRFLMEPAVLNRERVALDKKNRMPVLFDDYSDDDFYGVQRKYSIVARVEVKFPIEPRYRDRQHYILSDINGAKIEAIANRYEIVKYFNSLLHEKHVYKMHNVWFGLNPGAFNFRHLNGTMELYFTHQTIVEPYAVPVQMPPFPKHIFLNLDDIAELPNRTLVDIMAIVVHLDIIHRTMWGTFKKIVIMDARWSLHTIKVWGDLLNKNALRWALANENYSIIIGTMFRRFRKQECLESTDHTTIHFKPFHHNTHYFEHQMGHNAGRKPFTDISTNIIRGDQNEQLRLYNQTPRRKEGKLEYIRKRRALQASTLNQGSIAMEVPTYTSEVLHPTAYVSEPDSSSDNACDWVIPEYTSTPFMPASTQTEDVGSPDMSTEPLRRKHHVLRGERQAILARQNKKFEANVARNVATLTEDTISDVGQMDDSTQPGSTIEINNTVDDDDEGVIFGEDNDENEGYIFADEDTNEDFEIDGTQDLFVVTDVPDPYDKVYSNIPEETHMLKHVPDCGYCTAKKFEYEPLGFCCRGGKVELAPLETPPQLRRLWDSADSDARHFRDNIRFFNGHFSFTSLYCCLDSMTTNMRDSGIYTFRAQGMMYHNIKSFGSECGADHKHLELHFYDDDPSLEHRFRKCREDQIQKDQEVIKQIVGILRGNPYSEHLRSMGHVENLADYHIALNLDQTLNQKTYNTPLTSEVAAVWIEGSERRGQFSKSVMLHGKDRSSHGIRSYHGCYDALSYPLFFPRGELGWHANIPKVGVSMDEVDAYRATHRASNANDADAEPPTHLCVSVRDYYCYKFQIRPGVFNPILHGKRLFQQFAVDTYIKIESSRLDFIYGDVRGEKVGKRTVLSPSFIGGPRDMRRRYMDAMALVRKFGKPNIFLTMTCNPNWDEIRRELLPGQTPQDRPDLVVRVFHAKLQELKHRLTKQDILGKVRAYVYVVEFQKRGLPHAHFLLIMQRKYKLTCPEQYDLLISAEIPSNKYPELRKMVIKHMMHGPCGSLNPNCPCTKGRSSCKNQYPRHFREATMQGKDSYPNYRRRDDGRKEKVRGCELDNRWVVPYNPYLLRLFNCHINVEACGSIKAVKYLFKYIYKGHDRASVVMRDASKENGDVDEIQQYRDARWVTPPEALWRIYGFELSQNSPSVMQLQLHLPNMHMVTFHERQMVERVVNRPGADRSMITAYFEANKLYEEARGILYRDFPEWYTWKQGKVWQRRKQNTGGQVGRIVSALPSEGERFYLRLLLNHVTGATSYVDLRTVDGDTLPSFREAAQRRGLLEADNTIDECLNEAALYQMPSALRRLLQRYWYTASRMMWPNCGRDTLTQCPRIIISMGKDIKTFPLPAIIDRYDDSQGIDREIYEELSIEATTEDVALQETLNEEQKSAYEKILSVVDTSNGGVFFVDGPGGTGKTYLYKALLAVLRSQDKIAVATATSGVAASIMPGGRTAHSRFKIPLTIDDGAICTFTKQSGTSKLLQKASLIIWDEASMAKRQSIEALDNSMRDIMGRPGLPFGGKTIVFGGDFRQVLHVVRKGSRAQIVAASLRSSYLWESMCHLKLVRNMRAKSDPWFAEYLLCVGGGTEEVNSDGDVRLPDEVCVPYTGDDRDLDRLIDDIYPSLNENMSNTSYITSREILTTRNDWVDMINMRMIDRFQQEQMMYHSFDTAVDDPNNYYPSEFLNTLTPNGLPPHVLKLKIGCPIMLLRNIDPANGLCNGTRLVHAGMRVFLPRIPLCPSDDEMFPFHFKRKQFPGQTIPNVAVYLPEPVFSHGQLYVALSRATTRLNVKGDLALIDWIKEIPCEPRVEVVLIDDAFVERKWMECLFEPDAYLGDEVIDCYINLIKAQEHLKCRSGGRVHIENAFQFNFLKRDGDVDTKTDELYPSKDMAQISSAERRVLLYLDHDMVFIPINIREMHWYLAVINARNMEIQVLDSLGTSSGRNDLIDTIKGLQRQIDMVSQRKELKDHRWPDLRVASWPLREIEMEYAKQTDSSSCGLFLLNYIEYWTGDELSDNFTQDDMSHFRKKLAAILLSSDINKRKGCPLYKYDKEVDAGCSSDVQILDSPTNPKKRKLLCVSEKSEVLMEDDDGPITQADLEKWFVHDWDKRTPIKISTDECTNEFLLSGLSTKDMPVTKADLIDVLCDYIMTIQDDTALEMTWVRSFNPFKIEISVKDLQNVLRVNLDMTLKCFDMAVRLLAIKESHMSKDEMIKDKKHYMDTRFWRMVGFGKLPKYHQDPTAEELANTLDCWPSLNYYITGCKYVLMPWKFNGCYALFVIDHGKKHVTFIDFTPTQDWCKHMPYKRFAEAIIMASKKYKIAYNKKRSGWADDIFKWEHTIRSGLPMDLKGVNTSYFVLQAMVMWGSGRRMEFNRWTSLDLAKMSREIRGSPEILFAREVARACRMGNFISFFRLARKATYLEACLMHAHFAKEWLEANKDYRAIVDGANIALYQPNFAEGGFSLTQLMENPSNRHLIETWRTNGALYTSPSGSNDDWSAMLPMSNPSANPTQLTIFYGGSVCVYDSVPPEKAQAIMLIAAAAAAAAATKGSAATAFNPPMSTSVAAGQAQVVADPSSISKLQADLPIARRHSLHRFLEKRRDRVVSKAPYSPAKSFDGMESAGMEMTVDGKQGARPSILKAQAPVAAVVAAISSIRFSSSLPALVPPPPPLHDENPFAALLASEPPPPEPLRQVLATGDVHSALRGLPGLARQLFRWAETTPCGFPRSASAFAAVLIPLARANHIRAAYPVSLRALHLDLLLPLVSLLSAPLSTAPRSLLSLLLRLSTKYSKECKARDATLDTCSTLCLSAFREMASHGVAPDVKDCNRVLRVLRDAARWDDICAVHEEMLQLGIEPSIVTYNTLLDSFLKEGRKDKVAMLLKEMETRGSGCLPNDVTYNVVITGLTRKGDLEEAAELVEGMRLSKKASSFTYNPLITGLLARGCVKKVYDLQLEMENEGIMPTVVTYNAMIHGLLQSGLVEAAQVKFAEMRAMGLLPDVITYNSLLNGYCKAGNLKEALLLFGDLRRAGLAPTVLTYNILIDGYCRLGDLEEARILKEEMGEQGCLPNVCTYTILMKGSLNVRSLAMAREFFDEMLSKGLQPDCFAYNTRICAELILGDIARAFELREVLMLEGISSDTVTYNILIHGLCKTGNLKDAKELQMKMVRGDRWSSWALHFKLETKREFEITFSELSCWVLSKRIVKHKHAFLLLSSRVRKMLDLRCKPVAEFVKASVKRRLSGKAQQGVLVALGWRVRRPPWPIWRRSGALNLAKASH</sequence>
<evidence type="ECO:0000259" key="12">
    <source>
        <dbReference type="PROSITE" id="PS51320"/>
    </source>
</evidence>
<feature type="domain" description="Tify" evidence="12">
    <location>
        <begin position="2501"/>
        <end position="2536"/>
    </location>
</feature>
<gene>
    <name evidence="13" type="primary">At1g22960_1</name>
    <name evidence="13" type="ORF">Zm00014a_040386</name>
</gene>
<evidence type="ECO:0000256" key="1">
    <source>
        <dbReference type="ARBA" id="ARBA00005234"/>
    </source>
</evidence>
<dbReference type="GO" id="GO:0006281">
    <property type="term" value="P:DNA repair"/>
    <property type="evidence" value="ECO:0007669"/>
    <property type="project" value="UniProtKB-KW"/>
</dbReference>
<evidence type="ECO:0000256" key="6">
    <source>
        <dbReference type="ARBA" id="ARBA00022843"/>
    </source>
</evidence>
<dbReference type="SUPFAM" id="SSF54001">
    <property type="entry name" value="Cysteine proteinases"/>
    <property type="match status" value="1"/>
</dbReference>
<dbReference type="Pfam" id="PF05970">
    <property type="entry name" value="PIF1"/>
    <property type="match status" value="1"/>
</dbReference>
<dbReference type="GO" id="GO:0043139">
    <property type="term" value="F:5'-3' DNA helicase activity"/>
    <property type="evidence" value="ECO:0007669"/>
    <property type="project" value="UniProtKB-EC"/>
</dbReference>
<keyword evidence="9" id="KW-0233">DNA recombination</keyword>
<dbReference type="InterPro" id="IPR010285">
    <property type="entry name" value="DNA_helicase_pif1-like_DEAD"/>
</dbReference>
<dbReference type="InterPro" id="IPR003653">
    <property type="entry name" value="Peptidase_C48_C"/>
</dbReference>
<feature type="repeat" description="PPR" evidence="8">
    <location>
        <begin position="2890"/>
        <end position="2924"/>
    </location>
</feature>
<dbReference type="EMBL" id="NCVQ01000004">
    <property type="protein sequence ID" value="PWZ33517.1"/>
    <property type="molecule type" value="Genomic_DNA"/>
</dbReference>